<evidence type="ECO:0000256" key="1">
    <source>
        <dbReference type="ARBA" id="ARBA00004141"/>
    </source>
</evidence>
<evidence type="ECO:0000256" key="4">
    <source>
        <dbReference type="ARBA" id="ARBA00022989"/>
    </source>
</evidence>
<dbReference type="PANTHER" id="PTHR22950">
    <property type="entry name" value="AMINO ACID TRANSPORTER"/>
    <property type="match status" value="1"/>
</dbReference>
<evidence type="ECO:0000313" key="9">
    <source>
        <dbReference type="EMBL" id="KAK4724263.1"/>
    </source>
</evidence>
<name>A0AAV9LFM4_9SOLN</name>
<feature type="transmembrane region" description="Helical" evidence="7">
    <location>
        <begin position="68"/>
        <end position="90"/>
    </location>
</feature>
<dbReference type="Pfam" id="PF01490">
    <property type="entry name" value="Aa_trans"/>
    <property type="match status" value="1"/>
</dbReference>
<gene>
    <name evidence="9" type="ORF">R3W88_027042</name>
</gene>
<accession>A0AAV9LFM4</accession>
<evidence type="ECO:0000259" key="8">
    <source>
        <dbReference type="Pfam" id="PF01490"/>
    </source>
</evidence>
<feature type="transmembrane region" description="Helical" evidence="7">
    <location>
        <begin position="230"/>
        <end position="254"/>
    </location>
</feature>
<proteinExistence type="predicted"/>
<keyword evidence="2 7" id="KW-0812">Transmembrane</keyword>
<comment type="caution">
    <text evidence="9">The sequence shown here is derived from an EMBL/GenBank/DDBJ whole genome shotgun (WGS) entry which is preliminary data.</text>
</comment>
<keyword evidence="10" id="KW-1185">Reference proteome</keyword>
<evidence type="ECO:0000256" key="5">
    <source>
        <dbReference type="ARBA" id="ARBA00023136"/>
    </source>
</evidence>
<feature type="transmembrane region" description="Helical" evidence="7">
    <location>
        <begin position="157"/>
        <end position="175"/>
    </location>
</feature>
<feature type="transmembrane region" description="Helical" evidence="7">
    <location>
        <begin position="367"/>
        <end position="389"/>
    </location>
</feature>
<dbReference type="InterPro" id="IPR013057">
    <property type="entry name" value="AA_transpt_TM"/>
</dbReference>
<organism evidence="9 10">
    <name type="scientific">Solanum pinnatisectum</name>
    <name type="common">tansyleaf nightshade</name>
    <dbReference type="NCBI Taxonomy" id="50273"/>
    <lineage>
        <taxon>Eukaryota</taxon>
        <taxon>Viridiplantae</taxon>
        <taxon>Streptophyta</taxon>
        <taxon>Embryophyta</taxon>
        <taxon>Tracheophyta</taxon>
        <taxon>Spermatophyta</taxon>
        <taxon>Magnoliopsida</taxon>
        <taxon>eudicotyledons</taxon>
        <taxon>Gunneridae</taxon>
        <taxon>Pentapetalae</taxon>
        <taxon>asterids</taxon>
        <taxon>lamiids</taxon>
        <taxon>Solanales</taxon>
        <taxon>Solanaceae</taxon>
        <taxon>Solanoideae</taxon>
        <taxon>Solaneae</taxon>
        <taxon>Solanum</taxon>
    </lineage>
</organism>
<feature type="transmembrane region" description="Helical" evidence="7">
    <location>
        <begin position="266"/>
        <end position="289"/>
    </location>
</feature>
<feature type="transmembrane region" description="Helical" evidence="7">
    <location>
        <begin position="187"/>
        <end position="210"/>
    </location>
</feature>
<feature type="transmembrane region" description="Helical" evidence="7">
    <location>
        <begin position="342"/>
        <end position="361"/>
    </location>
</feature>
<evidence type="ECO:0000256" key="3">
    <source>
        <dbReference type="ARBA" id="ARBA00022970"/>
    </source>
</evidence>
<dbReference type="GO" id="GO:0015179">
    <property type="term" value="F:L-amino acid transmembrane transporter activity"/>
    <property type="evidence" value="ECO:0007669"/>
    <property type="project" value="TreeGrafter"/>
</dbReference>
<feature type="transmembrane region" description="Helical" evidence="7">
    <location>
        <begin position="123"/>
        <end position="145"/>
    </location>
</feature>
<feature type="transmembrane region" description="Helical" evidence="7">
    <location>
        <begin position="43"/>
        <end position="62"/>
    </location>
</feature>
<reference evidence="9 10" key="1">
    <citation type="submission" date="2023-10" db="EMBL/GenBank/DDBJ databases">
        <title>Genome-Wide Identification Analysis in wild type Solanum Pinnatisectum Reveals Some Genes Defensing Phytophthora Infestans.</title>
        <authorList>
            <person name="Sun C."/>
        </authorList>
    </citation>
    <scope>NUCLEOTIDE SEQUENCE [LARGE SCALE GENOMIC DNA]</scope>
    <source>
        <strain evidence="9">LQN</strain>
        <tissue evidence="9">Leaf</tissue>
    </source>
</reference>
<keyword evidence="5 7" id="KW-0472">Membrane</keyword>
<dbReference type="Proteomes" id="UP001311915">
    <property type="component" value="Unassembled WGS sequence"/>
</dbReference>
<feature type="transmembrane region" description="Helical" evidence="7">
    <location>
        <begin position="309"/>
        <end position="330"/>
    </location>
</feature>
<comment type="subcellular location">
    <subcellularLocation>
        <location evidence="1">Membrane</location>
        <topology evidence="1">Multi-pass membrane protein</topology>
    </subcellularLocation>
</comment>
<evidence type="ECO:0000313" key="10">
    <source>
        <dbReference type="Proteomes" id="UP001311915"/>
    </source>
</evidence>
<dbReference type="PANTHER" id="PTHR22950:SF529">
    <property type="entry name" value="AMINO ACID TRANSPORTER AVT3B"/>
    <property type="match status" value="1"/>
</dbReference>
<protein>
    <recommendedName>
        <fullName evidence="8">Amino acid transporter transmembrane domain-containing protein</fullName>
    </recommendedName>
</protein>
<feature type="transmembrane region" description="Helical" evidence="7">
    <location>
        <begin position="401"/>
        <end position="424"/>
    </location>
</feature>
<dbReference type="GO" id="GO:0005774">
    <property type="term" value="C:vacuolar membrane"/>
    <property type="evidence" value="ECO:0007669"/>
    <property type="project" value="TreeGrafter"/>
</dbReference>
<keyword evidence="4 7" id="KW-1133">Transmembrane helix</keyword>
<evidence type="ECO:0000256" key="6">
    <source>
        <dbReference type="SAM" id="MobiDB-lite"/>
    </source>
</evidence>
<sequence length="433" mass="47103">MAFGCNGEAVIGESSDNATLLPKEEEEEETPLREHTKSCLPKTFANFFIAIVGAGVLGLPYTFMKTGWITGVLTLFAVAVLTYHGMMLLIHTRRRLDLTLIGDSKISSFGDLGFAVCGPVGRFAVDVMIVLSQSGFCIGYLIFIGNTLSHLVSLSKGFGIPLFSSAKSLYIWGCLPFQLGLTSIPSLTLLAPLSIFADIAQIGAMGVVMVEDVQTFTNQFPSGIEAFGTISTFYYGLGVALYSFEGVGMAIPLETEMKDKSKYGKVLALAMFFIALMYGTFGVMGYFAYGSSTKDIVLSNMEKGVLSTSVKLGLCVNLFFTFPLMLNPAFEVFERRFSNGNYCVWMRWILVLGVTMVALLVPNFADFMSLVGSSTCCALGFILPALFHYQVFKGEMDRKGAFMDLGLIVLGVFFGVTGTCYSLIEMFSQGKHV</sequence>
<keyword evidence="3" id="KW-0029">Amino-acid transport</keyword>
<feature type="domain" description="Amino acid transporter transmembrane" evidence="8">
    <location>
        <begin position="41"/>
        <end position="419"/>
    </location>
</feature>
<dbReference type="AlphaFoldDB" id="A0AAV9LFM4"/>
<evidence type="ECO:0000256" key="7">
    <source>
        <dbReference type="SAM" id="Phobius"/>
    </source>
</evidence>
<keyword evidence="3" id="KW-0813">Transport</keyword>
<evidence type="ECO:0000256" key="2">
    <source>
        <dbReference type="ARBA" id="ARBA00022692"/>
    </source>
</evidence>
<feature type="region of interest" description="Disordered" evidence="6">
    <location>
        <begin position="16"/>
        <end position="35"/>
    </location>
</feature>
<dbReference type="EMBL" id="JAWPEI010000006">
    <property type="protein sequence ID" value="KAK4724263.1"/>
    <property type="molecule type" value="Genomic_DNA"/>
</dbReference>
<dbReference type="GO" id="GO:0015175">
    <property type="term" value="F:neutral L-amino acid transmembrane transporter activity"/>
    <property type="evidence" value="ECO:0007669"/>
    <property type="project" value="TreeGrafter"/>
</dbReference>